<protein>
    <submittedName>
        <fullName evidence="2">Actin cytoskeletal 2a</fullName>
    </submittedName>
</protein>
<dbReference type="Pfam" id="PF00022">
    <property type="entry name" value="Actin"/>
    <property type="match status" value="1"/>
</dbReference>
<accession>A0AAV8A5Y2</accession>
<dbReference type="EMBL" id="JANTQA010000015">
    <property type="protein sequence ID" value="KAJ3448939.1"/>
    <property type="molecule type" value="Genomic_DNA"/>
</dbReference>
<dbReference type="Proteomes" id="UP001146793">
    <property type="component" value="Unassembled WGS sequence"/>
</dbReference>
<organism evidence="2 3">
    <name type="scientific">Anaeramoeba flamelloides</name>
    <dbReference type="NCBI Taxonomy" id="1746091"/>
    <lineage>
        <taxon>Eukaryota</taxon>
        <taxon>Metamonada</taxon>
        <taxon>Anaeramoebidae</taxon>
        <taxon>Anaeramoeba</taxon>
    </lineage>
</organism>
<dbReference type="InterPro" id="IPR004000">
    <property type="entry name" value="Actin"/>
</dbReference>
<name>A0AAV8A5Y2_9EUKA</name>
<dbReference type="InterPro" id="IPR043129">
    <property type="entry name" value="ATPase_NBD"/>
</dbReference>
<dbReference type="Gene3D" id="3.30.420.40">
    <property type="match status" value="2"/>
</dbReference>
<sequence>MTTNKFAVFDLGTLHGRLGFSDCKLPTHSFRTLVAHSNEEKAKVSKLVPPKDLFIGTEYLEYAECVDVIKPIYDAKVQSWGDWEHMLDYSFLTLFSSLTDLDTPLVYVEGPTWDVSMKRKAGEIIFEKYQLPSLCLVNHAEMSSFASNNFQIGNSLVVELGGTCSYCVPVIEGQALVSQATVMEAGGTTVTQAMIRGIQEEGVDFGTKDLTRIKEIVIKFKKMEGYICQGVEKEIELNKKVKFEIPNGDGKYISVGNTRFLAPELLFSPRVKNKQSFSNGMHNLAWDCLKKLKKEIFAKASSQIIIAGGLSGYRGVKQRFLQEFNKIAKESNFSISENEIIVPQNGVTLAWRGAAKFTHHELFEKQLVTKEQFDNLGENAFN</sequence>
<comment type="caution">
    <text evidence="2">The sequence shown here is derived from an EMBL/GenBank/DDBJ whole genome shotgun (WGS) entry which is preliminary data.</text>
</comment>
<dbReference type="PANTHER" id="PTHR11937">
    <property type="entry name" value="ACTIN"/>
    <property type="match status" value="1"/>
</dbReference>
<proteinExistence type="inferred from homology"/>
<gene>
    <name evidence="2" type="ORF">M0812_01427</name>
</gene>
<evidence type="ECO:0000313" key="3">
    <source>
        <dbReference type="Proteomes" id="UP001146793"/>
    </source>
</evidence>
<dbReference type="Gene3D" id="3.90.640.10">
    <property type="entry name" value="Actin, Chain A, domain 4"/>
    <property type="match status" value="1"/>
</dbReference>
<dbReference type="AlphaFoldDB" id="A0AAV8A5Y2"/>
<evidence type="ECO:0000256" key="1">
    <source>
        <dbReference type="RuleBase" id="RU000487"/>
    </source>
</evidence>
<dbReference type="SMART" id="SM00268">
    <property type="entry name" value="ACTIN"/>
    <property type="match status" value="1"/>
</dbReference>
<reference evidence="2" key="1">
    <citation type="submission" date="2022-08" db="EMBL/GenBank/DDBJ databases">
        <title>Novel sulphate-reducing endosymbionts in the free-living metamonad Anaeramoeba.</title>
        <authorList>
            <person name="Jerlstrom-Hultqvist J."/>
            <person name="Cepicka I."/>
            <person name="Gallot-Lavallee L."/>
            <person name="Salas-Leiva D."/>
            <person name="Curtis B.A."/>
            <person name="Zahonova K."/>
            <person name="Pipaliya S."/>
            <person name="Dacks J."/>
            <person name="Roger A.J."/>
        </authorList>
    </citation>
    <scope>NUCLEOTIDE SEQUENCE</scope>
    <source>
        <strain evidence="2">Busselton2</strain>
    </source>
</reference>
<comment type="similarity">
    <text evidence="1">Belongs to the actin family.</text>
</comment>
<dbReference type="SUPFAM" id="SSF53067">
    <property type="entry name" value="Actin-like ATPase domain"/>
    <property type="match status" value="2"/>
</dbReference>
<evidence type="ECO:0000313" key="2">
    <source>
        <dbReference type="EMBL" id="KAJ3448939.1"/>
    </source>
</evidence>